<dbReference type="Proteomes" id="UP000274593">
    <property type="component" value="Chromosome"/>
</dbReference>
<protein>
    <submittedName>
        <fullName evidence="1">Uncharacterized protein</fullName>
    </submittedName>
</protein>
<dbReference type="RefSeq" id="WP_125066266.1">
    <property type="nucleotide sequence ID" value="NZ_CP032548.1"/>
</dbReference>
<name>A0A3Q8RLI7_9FLAO</name>
<dbReference type="EMBL" id="CP032548">
    <property type="protein sequence ID" value="AZJ34421.1"/>
    <property type="molecule type" value="Genomic_DNA"/>
</dbReference>
<sequence>MKKNNTSLTAIGLYNQKVHEYLQNTTLDAITQLAIKLFKDNAQRNKLNNTQYNKAVEEFNTQHGYLLLKKGKEHEKAISKHYNYINYPFLDRSAMKSTMDNYRQYVHSYNQQAIEYNKAIAEYNKTVIVPNTPTLAQQVADFTKKHRSEFATIYNKRVAKFNAQKNANYIAKKRKPTIKYTTELLFNVLVGFYIAQLKQRNSYLLEMNRPTSVLKNALPKLTIDHRKLATHTIAEIPRLAICKKTAQNHIKRLREANILINYTYTNQYKPITVNFHPEILTILDGNPPKPKRIENQFFKQENWKELPDNNDTTRTFLLKEKEIKDCVHNTGFQKEEFTCPADGFYKNTTVISKKTTTRPRQTSEAVKALLPDFLKQEKPSQGTNSPLTHNFLARLQDDRELAQELANGVYDNYKGLRYDYLQKIELYANVTTEEFKAILLQDCIKTSAKLWKQHNVYVGEWKKAINYLNNKLFTNITQKTTLIQKLKEYRWKLEFARKWFIKSQVTALYPSLYFDKTRTQTHEIGFFGLHKVWKTHVKYQEQKAIEKAQRQTQQNARKRKATYQKKITTAIKKYEKGNYTAKQLYTYVQTNLPHSYLSALPSMIHYNNQNRI</sequence>
<dbReference type="KEGG" id="tsig:D6T69_02295"/>
<accession>A0A3Q8RLI7</accession>
<evidence type="ECO:0000313" key="1">
    <source>
        <dbReference type="EMBL" id="AZJ34421.1"/>
    </source>
</evidence>
<proteinExistence type="predicted"/>
<keyword evidence="2" id="KW-1185">Reference proteome</keyword>
<reference evidence="1 2" key="1">
    <citation type="submission" date="2018-09" db="EMBL/GenBank/DDBJ databases">
        <title>Insights into the microbiota of Asian seabass (Lates calcarifer) with tenacibaculosis symptoms and description of sp. nov. Tenacibaculum singaporense.</title>
        <authorList>
            <person name="Miyake S."/>
            <person name="Soh M."/>
            <person name="Azman M.N."/>
            <person name="Ngoh S.Y."/>
            <person name="Orban L."/>
        </authorList>
    </citation>
    <scope>NUCLEOTIDE SEQUENCE [LARGE SCALE GENOMIC DNA]</scope>
    <source>
        <strain evidence="1 2">DSM 106434</strain>
    </source>
</reference>
<gene>
    <name evidence="1" type="ORF">D6T69_02295</name>
</gene>
<evidence type="ECO:0000313" key="2">
    <source>
        <dbReference type="Proteomes" id="UP000274593"/>
    </source>
</evidence>
<organism evidence="1 2">
    <name type="scientific">Tenacibaculum singaporense</name>
    <dbReference type="NCBI Taxonomy" id="2358479"/>
    <lineage>
        <taxon>Bacteria</taxon>
        <taxon>Pseudomonadati</taxon>
        <taxon>Bacteroidota</taxon>
        <taxon>Flavobacteriia</taxon>
        <taxon>Flavobacteriales</taxon>
        <taxon>Flavobacteriaceae</taxon>
        <taxon>Tenacibaculum</taxon>
    </lineage>
</organism>
<dbReference type="AlphaFoldDB" id="A0A3Q8RLI7"/>